<evidence type="ECO:0000313" key="10">
    <source>
        <dbReference type="EMBL" id="KGO78376.1"/>
    </source>
</evidence>
<dbReference type="GO" id="GO:0015976">
    <property type="term" value="P:carbon utilization"/>
    <property type="evidence" value="ECO:0007669"/>
    <property type="project" value="InterPro"/>
</dbReference>
<dbReference type="GO" id="GO:0004089">
    <property type="term" value="F:carbonate dehydratase activity"/>
    <property type="evidence" value="ECO:0007669"/>
    <property type="project" value="UniProtKB-UniRule"/>
</dbReference>
<evidence type="ECO:0000313" key="11">
    <source>
        <dbReference type="Proteomes" id="UP000030104"/>
    </source>
</evidence>
<feature type="binding site" evidence="7">
    <location>
        <position position="187"/>
    </location>
    <ligand>
        <name>Zn(2+)</name>
        <dbReference type="ChEBI" id="CHEBI:29105"/>
    </ligand>
</feature>
<dbReference type="Proteomes" id="UP000030104">
    <property type="component" value="Unassembled WGS sequence"/>
</dbReference>
<accession>A0A0A2LGP4</accession>
<keyword evidence="4 7" id="KW-0862">Zinc</keyword>
<organism evidence="10 11">
    <name type="scientific">Penicillium italicum</name>
    <name type="common">Blue mold</name>
    <dbReference type="NCBI Taxonomy" id="40296"/>
    <lineage>
        <taxon>Eukaryota</taxon>
        <taxon>Fungi</taxon>
        <taxon>Dikarya</taxon>
        <taxon>Ascomycota</taxon>
        <taxon>Pezizomycotina</taxon>
        <taxon>Eurotiomycetes</taxon>
        <taxon>Eurotiomycetidae</taxon>
        <taxon>Eurotiales</taxon>
        <taxon>Aspergillaceae</taxon>
        <taxon>Penicillium</taxon>
    </lineage>
</organism>
<evidence type="ECO:0000256" key="6">
    <source>
        <dbReference type="ARBA" id="ARBA00048348"/>
    </source>
</evidence>
<dbReference type="InterPro" id="IPR015892">
    <property type="entry name" value="Carbonic_anhydrase_CS"/>
</dbReference>
<dbReference type="CDD" id="cd00883">
    <property type="entry name" value="beta_CA_cladeA"/>
    <property type="match status" value="1"/>
</dbReference>
<evidence type="ECO:0000256" key="5">
    <source>
        <dbReference type="ARBA" id="ARBA00023239"/>
    </source>
</evidence>
<dbReference type="STRING" id="40296.A0A0A2LGP4"/>
<comment type="caution">
    <text evidence="10">The sequence shown here is derived from an EMBL/GenBank/DDBJ whole genome shotgun (WGS) entry which is preliminary data.</text>
</comment>
<dbReference type="EC" id="4.2.1.1" evidence="2 8"/>
<dbReference type="OrthoDB" id="10248475at2759"/>
<comment type="catalytic activity">
    <reaction evidence="6 8">
        <text>hydrogencarbonate + H(+) = CO2 + H2O</text>
        <dbReference type="Rhea" id="RHEA:10748"/>
        <dbReference type="ChEBI" id="CHEBI:15377"/>
        <dbReference type="ChEBI" id="CHEBI:15378"/>
        <dbReference type="ChEBI" id="CHEBI:16526"/>
        <dbReference type="ChEBI" id="CHEBI:17544"/>
        <dbReference type="EC" id="4.2.1.1"/>
    </reaction>
</comment>
<evidence type="ECO:0000256" key="9">
    <source>
        <dbReference type="SAM" id="MobiDB-lite"/>
    </source>
</evidence>
<gene>
    <name evidence="10" type="ORF">PITC_068390</name>
</gene>
<feature type="binding site" evidence="7">
    <location>
        <position position="190"/>
    </location>
    <ligand>
        <name>Zn(2+)</name>
        <dbReference type="ChEBI" id="CHEBI:29105"/>
    </ligand>
</feature>
<dbReference type="EMBL" id="JQGA01000007">
    <property type="protein sequence ID" value="KGO78376.1"/>
    <property type="molecule type" value="Genomic_DNA"/>
</dbReference>
<dbReference type="GO" id="GO:0071244">
    <property type="term" value="P:cellular response to carbon dioxide"/>
    <property type="evidence" value="ECO:0007669"/>
    <property type="project" value="TreeGrafter"/>
</dbReference>
<dbReference type="Pfam" id="PF00484">
    <property type="entry name" value="Pro_CA"/>
    <property type="match status" value="1"/>
</dbReference>
<dbReference type="InterPro" id="IPR036874">
    <property type="entry name" value="Carbonic_anhydrase_sf"/>
</dbReference>
<reference evidence="10 11" key="1">
    <citation type="journal article" date="2015" name="Mol. Plant Microbe Interact.">
        <title>Genome, transcriptome, and functional analyses of Penicillium expansum provide new insights into secondary metabolism and pathogenicity.</title>
        <authorList>
            <person name="Ballester A.R."/>
            <person name="Marcet-Houben M."/>
            <person name="Levin E."/>
            <person name="Sela N."/>
            <person name="Selma-Lazaro C."/>
            <person name="Carmona L."/>
            <person name="Wisniewski M."/>
            <person name="Droby S."/>
            <person name="Gonzalez-Candelas L."/>
            <person name="Gabaldon T."/>
        </authorList>
    </citation>
    <scope>NUCLEOTIDE SEQUENCE [LARGE SCALE GENOMIC DNA]</scope>
    <source>
        <strain evidence="10 11">PHI-1</strain>
    </source>
</reference>
<evidence type="ECO:0000256" key="1">
    <source>
        <dbReference type="ARBA" id="ARBA00006217"/>
    </source>
</evidence>
<dbReference type="HOGENOM" id="CLU_053879_1_1_1"/>
<feature type="binding site" evidence="7">
    <location>
        <position position="133"/>
    </location>
    <ligand>
        <name>Zn(2+)</name>
        <dbReference type="ChEBI" id="CHEBI:29105"/>
    </ligand>
</feature>
<keyword evidence="3 7" id="KW-0479">Metal-binding</keyword>
<evidence type="ECO:0000256" key="3">
    <source>
        <dbReference type="ARBA" id="ARBA00022723"/>
    </source>
</evidence>
<evidence type="ECO:0000256" key="7">
    <source>
        <dbReference type="PIRSR" id="PIRSR601765-1"/>
    </source>
</evidence>
<feature type="compositionally biased region" description="Low complexity" evidence="9">
    <location>
        <begin position="61"/>
        <end position="71"/>
    </location>
</feature>
<dbReference type="GO" id="GO:0008270">
    <property type="term" value="F:zinc ion binding"/>
    <property type="evidence" value="ECO:0007669"/>
    <property type="project" value="UniProtKB-UniRule"/>
</dbReference>
<name>A0A0A2LGP4_PENIT</name>
<dbReference type="PROSITE" id="PS00705">
    <property type="entry name" value="PROK_CO2_ANHYDRASE_2"/>
    <property type="match status" value="1"/>
</dbReference>
<feature type="binding site" evidence="7">
    <location>
        <position position="131"/>
    </location>
    <ligand>
        <name>Zn(2+)</name>
        <dbReference type="ChEBI" id="CHEBI:29105"/>
    </ligand>
</feature>
<evidence type="ECO:0000256" key="8">
    <source>
        <dbReference type="RuleBase" id="RU003956"/>
    </source>
</evidence>
<dbReference type="PANTHER" id="PTHR11002:SF76">
    <property type="entry name" value="CARBONIC ANHYDRASE"/>
    <property type="match status" value="1"/>
</dbReference>
<dbReference type="AlphaFoldDB" id="A0A0A2LGP4"/>
<comment type="similarity">
    <text evidence="1 8">Belongs to the beta-class carbonic anhydrase family.</text>
</comment>
<dbReference type="GO" id="GO:0005737">
    <property type="term" value="C:cytoplasm"/>
    <property type="evidence" value="ECO:0007669"/>
    <property type="project" value="TreeGrafter"/>
</dbReference>
<dbReference type="PANTHER" id="PTHR11002">
    <property type="entry name" value="CARBONIC ANHYDRASE"/>
    <property type="match status" value="1"/>
</dbReference>
<keyword evidence="5 8" id="KW-0456">Lyase</keyword>
<dbReference type="InterPro" id="IPR001765">
    <property type="entry name" value="Carbonic_anhydrase"/>
</dbReference>
<evidence type="ECO:0000256" key="2">
    <source>
        <dbReference type="ARBA" id="ARBA00012925"/>
    </source>
</evidence>
<dbReference type="Gene3D" id="3.40.1050.10">
    <property type="entry name" value="Carbonic anhydrase"/>
    <property type="match status" value="1"/>
</dbReference>
<feature type="region of interest" description="Disordered" evidence="9">
    <location>
        <begin position="61"/>
        <end position="88"/>
    </location>
</feature>
<dbReference type="PhylomeDB" id="A0A0A2LGP4"/>
<comment type="cofactor">
    <cofactor evidence="7">
        <name>Zn(2+)</name>
        <dbReference type="ChEBI" id="CHEBI:29105"/>
    </cofactor>
    <text evidence="7">Binds 1 zinc ion per subunit.</text>
</comment>
<dbReference type="OMA" id="NVAWAHE"/>
<dbReference type="SMART" id="SM00947">
    <property type="entry name" value="Pro_CA"/>
    <property type="match status" value="1"/>
</dbReference>
<dbReference type="SUPFAM" id="SSF53056">
    <property type="entry name" value="beta-carbonic anhydrase, cab"/>
    <property type="match status" value="1"/>
</dbReference>
<proteinExistence type="inferred from homology"/>
<dbReference type="GO" id="GO:0034599">
    <property type="term" value="P:cellular response to oxidative stress"/>
    <property type="evidence" value="ECO:0007669"/>
    <property type="project" value="TreeGrafter"/>
</dbReference>
<evidence type="ECO:0000256" key="4">
    <source>
        <dbReference type="ARBA" id="ARBA00022833"/>
    </source>
</evidence>
<protein>
    <recommendedName>
        <fullName evidence="2 8">Carbonic anhydrase</fullName>
        <ecNumber evidence="2 8">4.2.1.1</ecNumber>
    </recommendedName>
    <alternativeName>
        <fullName evidence="8">Carbonate dehydratase</fullName>
    </alternativeName>
</protein>
<sequence>MGAARFTGRTGLIARAVGDSRYSPGSLLTTQSRVTRSLTGLSASPPTKPFSTSTSFSCASHQSTSAASPSSVDTDLKPKTQTDIAGADPTDRYAAGLRLNKEWAAQTARKHPDLFPTLASGQTPQILWIGCSDSRCPETTFLGLEPGDVFVHRNIANVLHPGDLSSSAVIEYAVQYLRVQHVVVCGHTCCGGVAAAMGNKNLGILDPWLFPLRQLRERNLKLLQSMPSEEAESKLAELNVREGLNIVKQKSVVLNAIRERGLEVHGLIYDVGSGVLSELDTQDSEEAIRARLTAFHTE</sequence>
<keyword evidence="11" id="KW-1185">Reference proteome</keyword>
<comment type="function">
    <text evidence="8">Reversible hydration of carbon dioxide.</text>
</comment>